<evidence type="ECO:0008006" key="10">
    <source>
        <dbReference type="Google" id="ProtNLM"/>
    </source>
</evidence>
<dbReference type="GO" id="GO:0016757">
    <property type="term" value="F:glycosyltransferase activity"/>
    <property type="evidence" value="ECO:0007669"/>
    <property type="project" value="InterPro"/>
</dbReference>
<accession>A0A2H0DX35</accession>
<keyword evidence="2 5" id="KW-0812">Transmembrane</keyword>
<evidence type="ECO:0000256" key="2">
    <source>
        <dbReference type="ARBA" id="ARBA00022692"/>
    </source>
</evidence>
<evidence type="ECO:0000259" key="6">
    <source>
        <dbReference type="Pfam" id="PF00534"/>
    </source>
</evidence>
<comment type="subcellular location">
    <subcellularLocation>
        <location evidence="1">Membrane</location>
        <topology evidence="1">Multi-pass membrane protein</topology>
    </subcellularLocation>
</comment>
<dbReference type="Proteomes" id="UP000231276">
    <property type="component" value="Unassembled WGS sequence"/>
</dbReference>
<dbReference type="GO" id="GO:0000271">
    <property type="term" value="P:polysaccharide biosynthetic process"/>
    <property type="evidence" value="ECO:0007669"/>
    <property type="project" value="InterPro"/>
</dbReference>
<dbReference type="Pfam" id="PF04138">
    <property type="entry name" value="GtrA_DPMS_TM"/>
    <property type="match status" value="1"/>
</dbReference>
<feature type="transmembrane region" description="Helical" evidence="5">
    <location>
        <begin position="45"/>
        <end position="65"/>
    </location>
</feature>
<evidence type="ECO:0000256" key="5">
    <source>
        <dbReference type="SAM" id="Phobius"/>
    </source>
</evidence>
<dbReference type="InterPro" id="IPR001296">
    <property type="entry name" value="Glyco_trans_1"/>
</dbReference>
<dbReference type="InterPro" id="IPR050194">
    <property type="entry name" value="Glycosyltransferase_grp1"/>
</dbReference>
<feature type="transmembrane region" description="Helical" evidence="5">
    <location>
        <begin position="21"/>
        <end position="39"/>
    </location>
</feature>
<evidence type="ECO:0000313" key="9">
    <source>
        <dbReference type="Proteomes" id="UP000231276"/>
    </source>
</evidence>
<organism evidence="8 9">
    <name type="scientific">Candidatus Campbellbacteria bacterium CG22_combo_CG10-13_8_21_14_all_43_18</name>
    <dbReference type="NCBI Taxonomy" id="1974530"/>
    <lineage>
        <taxon>Bacteria</taxon>
        <taxon>Candidatus Campbelliibacteriota</taxon>
    </lineage>
</organism>
<protein>
    <recommendedName>
        <fullName evidence="10">Glycosyl transferase family 1 domain-containing protein</fullName>
    </recommendedName>
</protein>
<keyword evidence="3 5" id="KW-1133">Transmembrane helix</keyword>
<feature type="transmembrane region" description="Helical" evidence="5">
    <location>
        <begin position="85"/>
        <end position="105"/>
    </location>
</feature>
<dbReference type="PANTHER" id="PTHR45947:SF3">
    <property type="entry name" value="SULFOQUINOVOSYL TRANSFERASE SQD2"/>
    <property type="match status" value="1"/>
</dbReference>
<evidence type="ECO:0000256" key="4">
    <source>
        <dbReference type="ARBA" id="ARBA00023136"/>
    </source>
</evidence>
<dbReference type="PANTHER" id="PTHR45947">
    <property type="entry name" value="SULFOQUINOVOSYL TRANSFERASE SQD2"/>
    <property type="match status" value="1"/>
</dbReference>
<evidence type="ECO:0000259" key="7">
    <source>
        <dbReference type="Pfam" id="PF04138"/>
    </source>
</evidence>
<name>A0A2H0DX35_9BACT</name>
<evidence type="ECO:0000256" key="3">
    <source>
        <dbReference type="ARBA" id="ARBA00022989"/>
    </source>
</evidence>
<feature type="domain" description="GtrA/DPMS transmembrane" evidence="7">
    <location>
        <begin position="20"/>
        <end position="136"/>
    </location>
</feature>
<feature type="domain" description="Glycosyl transferase family 1" evidence="6">
    <location>
        <begin position="333"/>
        <end position="497"/>
    </location>
</feature>
<keyword evidence="4 5" id="KW-0472">Membrane</keyword>
<feature type="transmembrane region" description="Helical" evidence="5">
    <location>
        <begin position="111"/>
        <end position="131"/>
    </location>
</feature>
<dbReference type="AlphaFoldDB" id="A0A2H0DX35"/>
<dbReference type="CDD" id="cd03801">
    <property type="entry name" value="GT4_PimA-like"/>
    <property type="match status" value="1"/>
</dbReference>
<sequence>MRKILIFFWDLAYKRRILVKFILSGGTGALFLLLTLFILTDIFGLFYLFSAILAFILATSVGFLLHKFWTFKDKNTAFLKKQGFYYFSFQAFLFFLNTLGLYVLVDLFGLWYMLAQFILSGTIGVISFFFYKFKVFIHSDYLKSDFAAESGSAPGKKKICYILPKYDAKTHTHFSYLYPFLGKVSKELEIFLIVEKSRGLMEIDGIKKIYRQKKKLKIFRVCENFLASSKASSEGYSDFYVHYSFIGALSAILVTKIKGGKVFYWNCGMPWLYKRGRFEEKVFRYILKNTIFVTGTSGIRDEYVKRYGLLSEKTRVLPNWIDLEEFGKNVWKKEEAREKLNLSQDKKIILFVHHLSQRKGADKILPTAELLSDDYFFVVVGSGPYQKKLRFGILEKNLSERFRLEGVVFHENIGQYFASADIFFMPSEEEGFPHVLLESMALGVPFVASDVGGVSEIIPEESKKFITKKRNPQVFAKLISKGLNAPISSKILTTKAEEYDIEKVWPQFVSLF</sequence>
<comment type="caution">
    <text evidence="8">The sequence shown here is derived from an EMBL/GenBank/DDBJ whole genome shotgun (WGS) entry which is preliminary data.</text>
</comment>
<dbReference type="EMBL" id="PCTS01000029">
    <property type="protein sequence ID" value="PIP86428.1"/>
    <property type="molecule type" value="Genomic_DNA"/>
</dbReference>
<dbReference type="SUPFAM" id="SSF53756">
    <property type="entry name" value="UDP-Glycosyltransferase/glycogen phosphorylase"/>
    <property type="match status" value="1"/>
</dbReference>
<gene>
    <name evidence="8" type="ORF">COW82_02110</name>
</gene>
<evidence type="ECO:0000313" key="8">
    <source>
        <dbReference type="EMBL" id="PIP86428.1"/>
    </source>
</evidence>
<dbReference type="InterPro" id="IPR007267">
    <property type="entry name" value="GtrA_DPMS_TM"/>
</dbReference>
<evidence type="ECO:0000256" key="1">
    <source>
        <dbReference type="ARBA" id="ARBA00004141"/>
    </source>
</evidence>
<proteinExistence type="predicted"/>
<dbReference type="Gene3D" id="3.40.50.2000">
    <property type="entry name" value="Glycogen Phosphorylase B"/>
    <property type="match status" value="2"/>
</dbReference>
<reference evidence="8 9" key="1">
    <citation type="submission" date="2017-09" db="EMBL/GenBank/DDBJ databases">
        <title>Depth-based differentiation of microbial function through sediment-hosted aquifers and enrichment of novel symbionts in the deep terrestrial subsurface.</title>
        <authorList>
            <person name="Probst A.J."/>
            <person name="Ladd B."/>
            <person name="Jarett J.K."/>
            <person name="Geller-Mcgrath D.E."/>
            <person name="Sieber C.M."/>
            <person name="Emerson J.B."/>
            <person name="Anantharaman K."/>
            <person name="Thomas B.C."/>
            <person name="Malmstrom R."/>
            <person name="Stieglmeier M."/>
            <person name="Klingl A."/>
            <person name="Woyke T."/>
            <person name="Ryan C.M."/>
            <person name="Banfield J.F."/>
        </authorList>
    </citation>
    <scope>NUCLEOTIDE SEQUENCE [LARGE SCALE GENOMIC DNA]</scope>
    <source>
        <strain evidence="8">CG22_combo_CG10-13_8_21_14_all_43_18</strain>
    </source>
</reference>
<dbReference type="GO" id="GO:0016020">
    <property type="term" value="C:membrane"/>
    <property type="evidence" value="ECO:0007669"/>
    <property type="project" value="UniProtKB-SubCell"/>
</dbReference>
<dbReference type="Pfam" id="PF00534">
    <property type="entry name" value="Glycos_transf_1"/>
    <property type="match status" value="1"/>
</dbReference>